<proteinExistence type="predicted"/>
<dbReference type="EMBL" id="VYDA01000609">
    <property type="protein sequence ID" value="MYH63403.1"/>
    <property type="molecule type" value="Genomic_DNA"/>
</dbReference>
<dbReference type="AlphaFoldDB" id="A0A6B1G1Q6"/>
<reference evidence="1" key="1">
    <citation type="submission" date="2019-09" db="EMBL/GenBank/DDBJ databases">
        <title>Characterisation of the sponge microbiome using genome-centric metagenomics.</title>
        <authorList>
            <person name="Engelberts J.P."/>
            <person name="Robbins S.J."/>
            <person name="De Goeij J.M."/>
            <person name="Aranda M."/>
            <person name="Bell S.C."/>
            <person name="Webster N.S."/>
        </authorList>
    </citation>
    <scope>NUCLEOTIDE SEQUENCE</scope>
    <source>
        <strain evidence="1">SB0675_bin_29</strain>
    </source>
</reference>
<accession>A0A6B1G1Q6</accession>
<protein>
    <submittedName>
        <fullName evidence="1">Uncharacterized protein</fullName>
    </submittedName>
</protein>
<organism evidence="1">
    <name type="scientific">Caldilineaceae bacterium SB0675_bin_29</name>
    <dbReference type="NCBI Taxonomy" id="2605266"/>
    <lineage>
        <taxon>Bacteria</taxon>
        <taxon>Bacillati</taxon>
        <taxon>Chloroflexota</taxon>
        <taxon>Caldilineae</taxon>
        <taxon>Caldilineales</taxon>
        <taxon>Caldilineaceae</taxon>
    </lineage>
</organism>
<sequence length="221" mass="24206">MSKALLITACVVLLNGCPFLPPNPYKRSIYGQYPPGYISISPGQSVEGSAAEELPGSADIIGVSSDLNGELLTATFHLRELPEKAEYSHKPGHFRLETNHWIVLVSIEGDPLTPMSHLDYMFQATYYDPKKPEMVVVRPAEPMVTGGVYKGGRAIREHDGVEYEYTSHEFLSSDVEVTFSHEDGTLTLAAQIPGITDKSTIAFVSQGMFPGSPDYLPRNAD</sequence>
<name>A0A6B1G1Q6_9CHLR</name>
<evidence type="ECO:0000313" key="1">
    <source>
        <dbReference type="EMBL" id="MYH63403.1"/>
    </source>
</evidence>
<gene>
    <name evidence="1" type="ORF">F4148_17175</name>
</gene>
<comment type="caution">
    <text evidence="1">The sequence shown here is derived from an EMBL/GenBank/DDBJ whole genome shotgun (WGS) entry which is preliminary data.</text>
</comment>